<organism evidence="8">
    <name type="scientific">viral metagenome</name>
    <dbReference type="NCBI Taxonomy" id="1070528"/>
    <lineage>
        <taxon>unclassified sequences</taxon>
        <taxon>metagenomes</taxon>
        <taxon>organismal metagenomes</taxon>
    </lineage>
</organism>
<keyword evidence="3" id="KW-0808">Transferase</keyword>
<dbReference type="AlphaFoldDB" id="A0A6C0I3A3"/>
<evidence type="ECO:0000259" key="7">
    <source>
        <dbReference type="PROSITE" id="PS50020"/>
    </source>
</evidence>
<evidence type="ECO:0000313" key="8">
    <source>
        <dbReference type="EMBL" id="QHT87269.1"/>
    </source>
</evidence>
<dbReference type="InterPro" id="IPR037033">
    <property type="entry name" value="DNA-dir_RNAP_su2_hyb_sf"/>
</dbReference>
<dbReference type="InterPro" id="IPR001202">
    <property type="entry name" value="WW_dom"/>
</dbReference>
<dbReference type="GO" id="GO:0003899">
    <property type="term" value="F:DNA-directed RNA polymerase activity"/>
    <property type="evidence" value="ECO:0007669"/>
    <property type="project" value="UniProtKB-EC"/>
</dbReference>
<evidence type="ECO:0000256" key="6">
    <source>
        <dbReference type="SAM" id="MobiDB-lite"/>
    </source>
</evidence>
<feature type="region of interest" description="Disordered" evidence="6">
    <location>
        <begin position="288"/>
        <end position="360"/>
    </location>
</feature>
<dbReference type="PANTHER" id="PTHR20856">
    <property type="entry name" value="DNA-DIRECTED RNA POLYMERASE I SUBUNIT 2"/>
    <property type="match status" value="1"/>
</dbReference>
<dbReference type="GO" id="GO:0003677">
    <property type="term" value="F:DNA binding"/>
    <property type="evidence" value="ECO:0007669"/>
    <property type="project" value="InterPro"/>
</dbReference>
<evidence type="ECO:0000256" key="3">
    <source>
        <dbReference type="ARBA" id="ARBA00022679"/>
    </source>
</evidence>
<dbReference type="InterPro" id="IPR015712">
    <property type="entry name" value="DNA-dir_RNA_pol_su2"/>
</dbReference>
<dbReference type="EC" id="2.7.7.6" evidence="1"/>
<evidence type="ECO:0000256" key="5">
    <source>
        <dbReference type="ARBA" id="ARBA00023163"/>
    </source>
</evidence>
<feature type="domain" description="WW" evidence="7">
    <location>
        <begin position="356"/>
        <end position="390"/>
    </location>
</feature>
<dbReference type="Gene3D" id="2.40.270.10">
    <property type="entry name" value="DNA-directed RNA polymerase, subunit 2, domain 6"/>
    <property type="match status" value="1"/>
</dbReference>
<keyword evidence="5" id="KW-0804">Transcription</keyword>
<name>A0A6C0I3A3_9ZZZZ</name>
<evidence type="ECO:0000256" key="2">
    <source>
        <dbReference type="ARBA" id="ARBA00022478"/>
    </source>
</evidence>
<protein>
    <recommendedName>
        <fullName evidence="1">DNA-directed RNA polymerase</fullName>
        <ecNumber evidence="1">2.7.7.6</ecNumber>
    </recommendedName>
</protein>
<reference evidence="8" key="1">
    <citation type="journal article" date="2020" name="Nature">
        <title>Giant virus diversity and host interactions through global metagenomics.</title>
        <authorList>
            <person name="Schulz F."/>
            <person name="Roux S."/>
            <person name="Paez-Espino D."/>
            <person name="Jungbluth S."/>
            <person name="Walsh D.A."/>
            <person name="Denef V.J."/>
            <person name="McMahon K.D."/>
            <person name="Konstantinidis K.T."/>
            <person name="Eloe-Fadrosh E.A."/>
            <person name="Kyrpides N.C."/>
            <person name="Woyke T."/>
        </authorList>
    </citation>
    <scope>NUCLEOTIDE SEQUENCE</scope>
    <source>
        <strain evidence="8">GVMAG-M-3300023184-190</strain>
    </source>
</reference>
<dbReference type="PROSITE" id="PS50020">
    <property type="entry name" value="WW_DOMAIN_2"/>
    <property type="match status" value="1"/>
</dbReference>
<proteinExistence type="predicted"/>
<dbReference type="EMBL" id="MN740086">
    <property type="protein sequence ID" value="QHT87269.1"/>
    <property type="molecule type" value="Genomic_DNA"/>
</dbReference>
<evidence type="ECO:0000256" key="1">
    <source>
        <dbReference type="ARBA" id="ARBA00012418"/>
    </source>
</evidence>
<evidence type="ECO:0000256" key="4">
    <source>
        <dbReference type="ARBA" id="ARBA00022695"/>
    </source>
</evidence>
<keyword evidence="2" id="KW-0240">DNA-directed RNA polymerase</keyword>
<dbReference type="Pfam" id="PF00562">
    <property type="entry name" value="RNA_pol_Rpb2_6"/>
    <property type="match status" value="1"/>
</dbReference>
<feature type="compositionally biased region" description="Polar residues" evidence="6">
    <location>
        <begin position="319"/>
        <end position="328"/>
    </location>
</feature>
<dbReference type="Pfam" id="PF04560">
    <property type="entry name" value="RNA_pol_Rpb2_7"/>
    <property type="match status" value="1"/>
</dbReference>
<dbReference type="GO" id="GO:0000428">
    <property type="term" value="C:DNA-directed RNA polymerase complex"/>
    <property type="evidence" value="ECO:0007669"/>
    <property type="project" value="UniProtKB-KW"/>
</dbReference>
<keyword evidence="4" id="KW-0548">Nucleotidyltransferase</keyword>
<dbReference type="InterPro" id="IPR007120">
    <property type="entry name" value="DNA-dir_RNAP_su2_dom"/>
</dbReference>
<dbReference type="InterPro" id="IPR007641">
    <property type="entry name" value="RNA_pol_Rpb2_7"/>
</dbReference>
<dbReference type="Gene3D" id="3.90.1800.10">
    <property type="entry name" value="RNA polymerase alpha subunit dimerisation domain"/>
    <property type="match status" value="1"/>
</dbReference>
<dbReference type="Gene3D" id="2.20.70.10">
    <property type="match status" value="1"/>
</dbReference>
<accession>A0A6C0I3A3</accession>
<dbReference type="GO" id="GO:0006351">
    <property type="term" value="P:DNA-templated transcription"/>
    <property type="evidence" value="ECO:0007669"/>
    <property type="project" value="InterPro"/>
</dbReference>
<dbReference type="GO" id="GO:0032549">
    <property type="term" value="F:ribonucleoside binding"/>
    <property type="evidence" value="ECO:0007669"/>
    <property type="project" value="InterPro"/>
</dbReference>
<sequence length="572" mass="63680">MPFTAEGIRPDLIINPHAIPTRMTIGQLVECITGKAATMLGGYSDCTAFNNKGSKVGFFGEILSKQGFHSSGNELLYNGMTGEQLESEIFMGPTYYMRLKHMVKDKINFRAQGPRTALTRQPVSGRANDGGLRIGEMERDSVISHGAAAFLNESMMERGDKYYMAVCNNTGMIAVYNPDKNLFLSPMADGPLRFVGSLDGKEMNIETFSVYGRNFSVICVPYSLKLLIQELQTINVQMRVITEDNIEQLTNMSFSKNIEKLSNIPDITAPIVRDEINKILKQKGNSEIVNKPYSPKDEMHTPTFGSPSSPAFVPERSLNDNNSGSDSPQYHAYTPPPKGEEGEFKPVSPEGLPPEPKKETPWVKAYSDTYQRDYWFNTVTGAKSWTEPPELSQTTKELFSGGGLGPTFNLNDKVLFRGDLLPNRLWTITHIGDHFMKIEAINTEGLLPSDTVKIVSEHDIYKPEDYYKFQKKQQQEFVQLPGPLNVPFNAPFNGPFNGMAMPTINIAPSFKMVGQNDYLLEPAMPQVDIQSMSSPNPATISSSPIVMELSSQNVPLKDEVDHNTKSIIVKKL</sequence>
<dbReference type="SUPFAM" id="SSF64484">
    <property type="entry name" value="beta and beta-prime subunits of DNA dependent RNA-polymerase"/>
    <property type="match status" value="1"/>
</dbReference>